<organism evidence="2 3">
    <name type="scientific">Popillia japonica</name>
    <name type="common">Japanese beetle</name>
    <dbReference type="NCBI Taxonomy" id="7064"/>
    <lineage>
        <taxon>Eukaryota</taxon>
        <taxon>Metazoa</taxon>
        <taxon>Ecdysozoa</taxon>
        <taxon>Arthropoda</taxon>
        <taxon>Hexapoda</taxon>
        <taxon>Insecta</taxon>
        <taxon>Pterygota</taxon>
        <taxon>Neoptera</taxon>
        <taxon>Endopterygota</taxon>
        <taxon>Coleoptera</taxon>
        <taxon>Polyphaga</taxon>
        <taxon>Scarabaeiformia</taxon>
        <taxon>Scarabaeidae</taxon>
        <taxon>Rutelinae</taxon>
        <taxon>Popillia</taxon>
    </lineage>
</organism>
<keyword evidence="3" id="KW-1185">Reference proteome</keyword>
<comment type="caution">
    <text evidence="2">The sequence shown here is derived from an EMBL/GenBank/DDBJ whole genome shotgun (WGS) entry which is preliminary data.</text>
</comment>
<gene>
    <name evidence="2" type="ORF">QE152_g22546</name>
</gene>
<dbReference type="Proteomes" id="UP001458880">
    <property type="component" value="Unassembled WGS sequence"/>
</dbReference>
<evidence type="ECO:0000313" key="3">
    <source>
        <dbReference type="Proteomes" id="UP001458880"/>
    </source>
</evidence>
<sequence>MLSPLPNLEQPGGRDVTSSEQGINGTYATYAKDLNYRKRGRRWNSIRMNNKPCPQYRSVFTLGQGWSYLKMNQHFGRMASSKSTKAKKLERRTAHDVQGDNIPKSHTATLFLPKSQGQIPEKLLAITEARNEKLKNRTPLLYFSLKVRGKSQKSF</sequence>
<accession>A0AAW1KJX7</accession>
<feature type="region of interest" description="Disordered" evidence="1">
    <location>
        <begin position="1"/>
        <end position="24"/>
    </location>
</feature>
<name>A0AAW1KJX7_POPJA</name>
<feature type="region of interest" description="Disordered" evidence="1">
    <location>
        <begin position="79"/>
        <end position="105"/>
    </location>
</feature>
<dbReference type="AlphaFoldDB" id="A0AAW1KJX7"/>
<reference evidence="2 3" key="1">
    <citation type="journal article" date="2024" name="BMC Genomics">
        <title>De novo assembly and annotation of Popillia japonica's genome with initial clues to its potential as an invasive pest.</title>
        <authorList>
            <person name="Cucini C."/>
            <person name="Boschi S."/>
            <person name="Funari R."/>
            <person name="Cardaioli E."/>
            <person name="Iannotti N."/>
            <person name="Marturano G."/>
            <person name="Paoli F."/>
            <person name="Bruttini M."/>
            <person name="Carapelli A."/>
            <person name="Frati F."/>
            <person name="Nardi F."/>
        </authorList>
    </citation>
    <scope>NUCLEOTIDE SEQUENCE [LARGE SCALE GENOMIC DNA]</scope>
    <source>
        <strain evidence="2">DMR45628</strain>
    </source>
</reference>
<proteinExistence type="predicted"/>
<protein>
    <submittedName>
        <fullName evidence="2">Uncharacterized protein</fullName>
    </submittedName>
</protein>
<dbReference type="EMBL" id="JASPKY010000217">
    <property type="protein sequence ID" value="KAK9719691.1"/>
    <property type="molecule type" value="Genomic_DNA"/>
</dbReference>
<evidence type="ECO:0000256" key="1">
    <source>
        <dbReference type="SAM" id="MobiDB-lite"/>
    </source>
</evidence>
<evidence type="ECO:0000313" key="2">
    <source>
        <dbReference type="EMBL" id="KAK9719691.1"/>
    </source>
</evidence>